<feature type="domain" description="Major facilitator superfamily (MFS) profile" evidence="8">
    <location>
        <begin position="93"/>
        <end position="547"/>
    </location>
</feature>
<feature type="transmembrane region" description="Helical" evidence="7">
    <location>
        <begin position="340"/>
        <end position="361"/>
    </location>
</feature>
<feature type="compositionally biased region" description="Basic and acidic residues" evidence="6">
    <location>
        <begin position="60"/>
        <end position="70"/>
    </location>
</feature>
<dbReference type="InterPro" id="IPR036259">
    <property type="entry name" value="MFS_trans_sf"/>
</dbReference>
<dbReference type="SUPFAM" id="SSF103473">
    <property type="entry name" value="MFS general substrate transporter"/>
    <property type="match status" value="1"/>
</dbReference>
<keyword evidence="5 7" id="KW-0472">Membrane</keyword>
<dbReference type="EMBL" id="CAJPDQ010000002">
    <property type="protein sequence ID" value="CAF9905805.1"/>
    <property type="molecule type" value="Genomic_DNA"/>
</dbReference>
<feature type="region of interest" description="Disordered" evidence="6">
    <location>
        <begin position="60"/>
        <end position="97"/>
    </location>
</feature>
<dbReference type="InterPro" id="IPR020846">
    <property type="entry name" value="MFS_dom"/>
</dbReference>
<feature type="transmembrane region" description="Helical" evidence="7">
    <location>
        <begin position="109"/>
        <end position="129"/>
    </location>
</feature>
<dbReference type="PANTHER" id="PTHR23502:SF51">
    <property type="entry name" value="QUINIDINE RESISTANCE PROTEIN 1-RELATED"/>
    <property type="match status" value="1"/>
</dbReference>
<feature type="transmembrane region" description="Helical" evidence="7">
    <location>
        <begin position="373"/>
        <end position="397"/>
    </location>
</feature>
<evidence type="ECO:0000256" key="6">
    <source>
        <dbReference type="SAM" id="MobiDB-lite"/>
    </source>
</evidence>
<evidence type="ECO:0000256" key="5">
    <source>
        <dbReference type="ARBA" id="ARBA00023136"/>
    </source>
</evidence>
<evidence type="ECO:0000256" key="7">
    <source>
        <dbReference type="SAM" id="Phobius"/>
    </source>
</evidence>
<evidence type="ECO:0000256" key="1">
    <source>
        <dbReference type="ARBA" id="ARBA00004141"/>
    </source>
</evidence>
<feature type="transmembrane region" description="Helical" evidence="7">
    <location>
        <begin position="432"/>
        <end position="451"/>
    </location>
</feature>
<dbReference type="Pfam" id="PF07690">
    <property type="entry name" value="MFS_1"/>
    <property type="match status" value="1"/>
</dbReference>
<proteinExistence type="predicted"/>
<evidence type="ECO:0000256" key="2">
    <source>
        <dbReference type="ARBA" id="ARBA00022448"/>
    </source>
</evidence>
<keyword evidence="3 7" id="KW-0812">Transmembrane</keyword>
<dbReference type="AlphaFoldDB" id="A0A8H3EHP1"/>
<comment type="subcellular location">
    <subcellularLocation>
        <location evidence="1">Membrane</location>
        <topology evidence="1">Multi-pass membrane protein</topology>
    </subcellularLocation>
</comment>
<evidence type="ECO:0000256" key="3">
    <source>
        <dbReference type="ARBA" id="ARBA00022692"/>
    </source>
</evidence>
<accession>A0A8H3EHP1</accession>
<evidence type="ECO:0000256" key="4">
    <source>
        <dbReference type="ARBA" id="ARBA00022989"/>
    </source>
</evidence>
<dbReference type="PROSITE" id="PS50850">
    <property type="entry name" value="MFS"/>
    <property type="match status" value="1"/>
</dbReference>
<keyword evidence="10" id="KW-1185">Reference proteome</keyword>
<organism evidence="9 10">
    <name type="scientific">Gomphillus americanus</name>
    <dbReference type="NCBI Taxonomy" id="1940652"/>
    <lineage>
        <taxon>Eukaryota</taxon>
        <taxon>Fungi</taxon>
        <taxon>Dikarya</taxon>
        <taxon>Ascomycota</taxon>
        <taxon>Pezizomycotina</taxon>
        <taxon>Lecanoromycetes</taxon>
        <taxon>OSLEUM clade</taxon>
        <taxon>Ostropomycetidae</taxon>
        <taxon>Ostropales</taxon>
        <taxon>Graphidaceae</taxon>
        <taxon>Gomphilloideae</taxon>
        <taxon>Gomphillus</taxon>
    </lineage>
</organism>
<feature type="transmembrane region" description="Helical" evidence="7">
    <location>
        <begin position="162"/>
        <end position="180"/>
    </location>
</feature>
<dbReference type="InterPro" id="IPR011701">
    <property type="entry name" value="MFS"/>
</dbReference>
<evidence type="ECO:0000259" key="8">
    <source>
        <dbReference type="PROSITE" id="PS50850"/>
    </source>
</evidence>
<feature type="transmembrane region" description="Helical" evidence="7">
    <location>
        <begin position="523"/>
        <end position="543"/>
    </location>
</feature>
<name>A0A8H3EHP1_9LECA</name>
<gene>
    <name evidence="9" type="ORF">GOMPHAMPRED_003376</name>
</gene>
<keyword evidence="4 7" id="KW-1133">Transmembrane helix</keyword>
<feature type="transmembrane region" description="Helical" evidence="7">
    <location>
        <begin position="248"/>
        <end position="270"/>
    </location>
</feature>
<keyword evidence="2" id="KW-0813">Transport</keyword>
<feature type="transmembrane region" description="Helical" evidence="7">
    <location>
        <begin position="220"/>
        <end position="242"/>
    </location>
</feature>
<dbReference type="Gene3D" id="1.20.1250.20">
    <property type="entry name" value="MFS general substrate transporter like domains"/>
    <property type="match status" value="1"/>
</dbReference>
<dbReference type="GO" id="GO:0022857">
    <property type="term" value="F:transmembrane transporter activity"/>
    <property type="evidence" value="ECO:0007669"/>
    <property type="project" value="InterPro"/>
</dbReference>
<dbReference type="GO" id="GO:0005886">
    <property type="term" value="C:plasma membrane"/>
    <property type="evidence" value="ECO:0007669"/>
    <property type="project" value="TreeGrafter"/>
</dbReference>
<comment type="caution">
    <text evidence="9">The sequence shown here is derived from an EMBL/GenBank/DDBJ whole genome shotgun (WGS) entry which is preliminary data.</text>
</comment>
<sequence>MAINRWLRIAWQCGNTRHDSISPNCYGDVQRRNSLSSDNASIELAIRSEDHTIQLETKSLSRREQPKDFPELVDGVDDAGEVKPPSNQAQPSSEESEAYSIFTTSQKRLIVLTASFCGFFSPVTASIYYPALQTIAEDLHILQGIAPTFVGAFSDSAGRRPAFVYCFVVYIIANIGLGIQKSYRALVVLRCIQSAGSSGTIALANGVAADVVTSAERGSFVAFASLGSLLGPMIGPIIGGLISQYLGWHWIFWFLAILAGVFFIPLLLFFPETNHNVVGDGSYRPPLHCQSLTGLMIARSLKRKNIVLNHEKQKRLREEYSVRFPNPLDTLIISWERASFIILFGNGLVFAGLYAVLTGVSSLFSDIYHFDEIRIALCFLPFGGGSMISSVIVGRVIDWNYARHARRLGFPVMKNRAQSLENFPLEKARLEIALPLIWVGALIMIAYGWMLQFRTALAGPLIVLFFSGATMTGVYQALNIMLIDSYPKQAATATAANNLFRCLLGAVATSILGPLLSSWGAGWTYTFAALLWIVFSPALLVLIKYGQKWRKQRAAKEAARQLKKMKAEETKTARGQHVLKDQHVEDQK</sequence>
<evidence type="ECO:0000313" key="10">
    <source>
        <dbReference type="Proteomes" id="UP000664169"/>
    </source>
</evidence>
<dbReference type="PANTHER" id="PTHR23502">
    <property type="entry name" value="MAJOR FACILITATOR SUPERFAMILY"/>
    <property type="match status" value="1"/>
</dbReference>
<reference evidence="9" key="1">
    <citation type="submission" date="2021-03" db="EMBL/GenBank/DDBJ databases">
        <authorList>
            <person name="Tagirdzhanova G."/>
        </authorList>
    </citation>
    <scope>NUCLEOTIDE SEQUENCE</scope>
</reference>
<dbReference type="Proteomes" id="UP000664169">
    <property type="component" value="Unassembled WGS sequence"/>
</dbReference>
<feature type="transmembrane region" description="Helical" evidence="7">
    <location>
        <begin position="499"/>
        <end position="517"/>
    </location>
</feature>
<dbReference type="OrthoDB" id="2441642at2759"/>
<evidence type="ECO:0000313" key="9">
    <source>
        <dbReference type="EMBL" id="CAF9905805.1"/>
    </source>
</evidence>
<feature type="transmembrane region" description="Helical" evidence="7">
    <location>
        <begin position="457"/>
        <end position="478"/>
    </location>
</feature>
<protein>
    <recommendedName>
        <fullName evidence="8">Major facilitator superfamily (MFS) profile domain-containing protein</fullName>
    </recommendedName>
</protein>
<feature type="region of interest" description="Disordered" evidence="6">
    <location>
        <begin position="565"/>
        <end position="588"/>
    </location>
</feature>